<dbReference type="AlphaFoldDB" id="A0A368F4U9"/>
<proteinExistence type="predicted"/>
<evidence type="ECO:0000313" key="1">
    <source>
        <dbReference type="EMBL" id="RCN27103.1"/>
    </source>
</evidence>
<sequence length="27" mass="2994">MDINVEDIPISTSFTEVCFESKSSTTI</sequence>
<dbReference type="EMBL" id="JOJR01004977">
    <property type="protein sequence ID" value="RCN27103.1"/>
    <property type="molecule type" value="Genomic_DNA"/>
</dbReference>
<evidence type="ECO:0000313" key="2">
    <source>
        <dbReference type="Proteomes" id="UP000252519"/>
    </source>
</evidence>
<accession>A0A368F4U9</accession>
<comment type="caution">
    <text evidence="1">The sequence shown here is derived from an EMBL/GenBank/DDBJ whole genome shotgun (WGS) entry which is preliminary data.</text>
</comment>
<dbReference type="Proteomes" id="UP000252519">
    <property type="component" value="Unassembled WGS sequence"/>
</dbReference>
<keyword evidence="2" id="KW-1185">Reference proteome</keyword>
<reference evidence="1 2" key="1">
    <citation type="submission" date="2014-10" db="EMBL/GenBank/DDBJ databases">
        <title>Draft genome of the hookworm Ancylostoma caninum.</title>
        <authorList>
            <person name="Mitreva M."/>
        </authorList>
    </citation>
    <scope>NUCLEOTIDE SEQUENCE [LARGE SCALE GENOMIC DNA]</scope>
    <source>
        <strain evidence="1 2">Baltimore</strain>
    </source>
</reference>
<gene>
    <name evidence="1" type="ORF">ANCCAN_27164</name>
</gene>
<name>A0A368F4U9_ANCCA</name>
<protein>
    <submittedName>
        <fullName evidence="1">Uncharacterized protein</fullName>
    </submittedName>
</protein>
<organism evidence="1 2">
    <name type="scientific">Ancylostoma caninum</name>
    <name type="common">Dog hookworm</name>
    <dbReference type="NCBI Taxonomy" id="29170"/>
    <lineage>
        <taxon>Eukaryota</taxon>
        <taxon>Metazoa</taxon>
        <taxon>Ecdysozoa</taxon>
        <taxon>Nematoda</taxon>
        <taxon>Chromadorea</taxon>
        <taxon>Rhabditida</taxon>
        <taxon>Rhabditina</taxon>
        <taxon>Rhabditomorpha</taxon>
        <taxon>Strongyloidea</taxon>
        <taxon>Ancylostomatidae</taxon>
        <taxon>Ancylostomatinae</taxon>
        <taxon>Ancylostoma</taxon>
    </lineage>
</organism>